<dbReference type="PANTHER" id="PTHR43777:SF1">
    <property type="entry name" value="MOLYBDENUM COFACTOR CYTIDYLYLTRANSFERASE"/>
    <property type="match status" value="1"/>
</dbReference>
<keyword evidence="4" id="KW-1185">Reference proteome</keyword>
<dbReference type="EMBL" id="VINQ01000001">
    <property type="protein sequence ID" value="KAA0921205.1"/>
    <property type="molecule type" value="Genomic_DNA"/>
</dbReference>
<dbReference type="GO" id="GO:0016779">
    <property type="term" value="F:nucleotidyltransferase activity"/>
    <property type="evidence" value="ECO:0007669"/>
    <property type="project" value="UniProtKB-ARBA"/>
</dbReference>
<accession>A0A5A9ZX86</accession>
<gene>
    <name evidence="3" type="ORF">FLO80_02535</name>
</gene>
<feature type="domain" description="MobA-like NTP transferase" evidence="2">
    <location>
        <begin position="7"/>
        <end position="163"/>
    </location>
</feature>
<dbReference type="PANTHER" id="PTHR43777">
    <property type="entry name" value="MOLYBDENUM COFACTOR CYTIDYLYLTRANSFERASE"/>
    <property type="match status" value="1"/>
</dbReference>
<evidence type="ECO:0000256" key="1">
    <source>
        <dbReference type="ARBA" id="ARBA00022842"/>
    </source>
</evidence>
<dbReference type="Pfam" id="PF12804">
    <property type="entry name" value="NTP_transf_3"/>
    <property type="match status" value="1"/>
</dbReference>
<evidence type="ECO:0000259" key="2">
    <source>
        <dbReference type="Pfam" id="PF12804"/>
    </source>
</evidence>
<sequence>MDRIAILILAAGASSRMRGRDKLLEDIEGVRLLSRVVTRAVASGLPVFVALPGPDHPRAKLIGEAQPVYVADATEGMGASIRSGVAALARGAGAVMILPADMPDLTTADMEAMRNAFRAAPDQVHRATAADGTPGHPVVFPARLFPALMALQGDAGARAVLRDEAVNLVPLPGRHALIDLDTPEDFAEWRAR</sequence>
<comment type="caution">
    <text evidence="3">The sequence shown here is derived from an EMBL/GenBank/DDBJ whole genome shotgun (WGS) entry which is preliminary data.</text>
</comment>
<dbReference type="Gene3D" id="3.90.550.10">
    <property type="entry name" value="Spore Coat Polysaccharide Biosynthesis Protein SpsA, Chain A"/>
    <property type="match status" value="1"/>
</dbReference>
<keyword evidence="3" id="KW-0808">Transferase</keyword>
<evidence type="ECO:0000313" key="4">
    <source>
        <dbReference type="Proteomes" id="UP000325291"/>
    </source>
</evidence>
<dbReference type="SUPFAM" id="SSF53448">
    <property type="entry name" value="Nucleotide-diphospho-sugar transferases"/>
    <property type="match status" value="1"/>
</dbReference>
<dbReference type="Proteomes" id="UP000325291">
    <property type="component" value="Unassembled WGS sequence"/>
</dbReference>
<dbReference type="AlphaFoldDB" id="A0A5A9ZX86"/>
<dbReference type="InterPro" id="IPR025877">
    <property type="entry name" value="MobA-like_NTP_Trfase"/>
</dbReference>
<evidence type="ECO:0000313" key="3">
    <source>
        <dbReference type="EMBL" id="KAA0921205.1"/>
    </source>
</evidence>
<dbReference type="CDD" id="cd04182">
    <property type="entry name" value="GT_2_like_f"/>
    <property type="match status" value="1"/>
</dbReference>
<organism evidence="3 4">
    <name type="scientific">Aquicoccus porphyridii</name>
    <dbReference type="NCBI Taxonomy" id="1852029"/>
    <lineage>
        <taxon>Bacteria</taxon>
        <taxon>Pseudomonadati</taxon>
        <taxon>Pseudomonadota</taxon>
        <taxon>Alphaproteobacteria</taxon>
        <taxon>Rhodobacterales</taxon>
        <taxon>Paracoccaceae</taxon>
        <taxon>Aquicoccus</taxon>
    </lineage>
</organism>
<dbReference type="InterPro" id="IPR029044">
    <property type="entry name" value="Nucleotide-diphossugar_trans"/>
</dbReference>
<proteinExistence type="predicted"/>
<keyword evidence="1" id="KW-0460">Magnesium</keyword>
<reference evidence="3 4" key="1">
    <citation type="submission" date="2019-07" db="EMBL/GenBank/DDBJ databases">
        <title>Aquicoccus porphyridii gen. nov., sp. nov., isolated from a small marine red alga, Porphyridium marinum.</title>
        <authorList>
            <person name="Liu L."/>
        </authorList>
    </citation>
    <scope>NUCLEOTIDE SEQUENCE [LARGE SCALE GENOMIC DNA]</scope>
    <source>
        <strain evidence="3 4">L1 8-17</strain>
    </source>
</reference>
<name>A0A5A9ZX86_9RHOB</name>
<protein>
    <submittedName>
        <fullName evidence="3">Nucleotidyltransferase family protein</fullName>
    </submittedName>
</protein>